<name>A0A074XN76_9PEZI</name>
<dbReference type="Proteomes" id="UP000027730">
    <property type="component" value="Unassembled WGS sequence"/>
</dbReference>
<dbReference type="OrthoDB" id="10265971at2759"/>
<proteinExistence type="predicted"/>
<accession>A0A074XN76</accession>
<dbReference type="HOGENOM" id="CLU_013925_0_0_1"/>
<feature type="region of interest" description="Disordered" evidence="1">
    <location>
        <begin position="460"/>
        <end position="512"/>
    </location>
</feature>
<gene>
    <name evidence="2" type="ORF">M436DRAFT_79291</name>
</gene>
<reference evidence="2 3" key="1">
    <citation type="journal article" date="2014" name="BMC Genomics">
        <title>Genome sequencing of four Aureobasidium pullulans varieties: biotechnological potential, stress tolerance, and description of new species.</title>
        <authorList>
            <person name="Gostin Ar C."/>
            <person name="Ohm R.A."/>
            <person name="Kogej T."/>
            <person name="Sonjak S."/>
            <person name="Turk M."/>
            <person name="Zajc J."/>
            <person name="Zalar P."/>
            <person name="Grube M."/>
            <person name="Sun H."/>
            <person name="Han J."/>
            <person name="Sharma A."/>
            <person name="Chiniquy J."/>
            <person name="Ngan C.Y."/>
            <person name="Lipzen A."/>
            <person name="Barry K."/>
            <person name="Grigoriev I.V."/>
            <person name="Gunde-Cimerman N."/>
        </authorList>
    </citation>
    <scope>NUCLEOTIDE SEQUENCE [LARGE SCALE GENOMIC DNA]</scope>
    <source>
        <strain evidence="2 3">CBS 147.97</strain>
    </source>
</reference>
<evidence type="ECO:0000256" key="1">
    <source>
        <dbReference type="SAM" id="MobiDB-lite"/>
    </source>
</evidence>
<sequence>MACTFFHSTSWKFLEPDELITTFDQMVQDANVRCTYMLDKQMFRIEFPEPGHEQIYFEFMKLCKNYIETHRDGPQDAMSDPKIFRPAETGGNANAEDELEELLREDDVLDDEPLIEAADPSSEDEQDKPFWSSKNPKTNIALVLPDRLLQEIAQDTTCSLELSVEKACIYIGNASENKIQTVTKKLDNIERNWHRPRIDSHFVRMEKESDGVLQLHRLQYLKDGTLLQTLTPEHMKLMLPRQRVVRLMRRDTNGRLEIFSTQSSEYAHDATLAQKWGSLPLPHFLKEGMHDLLVTSGNNAVEAWVQGTIDSAPDESDLLSRGIEAVDLGEQVKPLDPVKVPFVQQEQHPVQDLWILEDERDSDSRPNSFALVDAEVFADPNILIDFEGRPPSSYPTSHATESVHTPAPSSIAAGSESLQARVASGIKFTDKPPKAQWENIPPLPVVTDYSAQSTAAYTGDVTAEPFPPLGTQGPRPRVQRLQPSSTPVAPPGLSTRRGQYSQAVLSQSAEPTDVVERLQIVDEVASRKYYHTTAHRKPKSKAKGKGKSDNSSFKVELPAPDWDPRSNKQPDVPDQKKSKATNAQAPPPTTKPNPLVLPPCSKDVLQILDIARAFRGHLDMEIFIGRILLEGFREPEAREFAASKPMHPIRMIDGIKEHLSSDPETILHFVERLTTTTTEACQIPTPQLFHQDAIEECWYEFHCEDKYHNQFILKVKGPEDATIDLIPVTIGQVFFHYPKRKWDACFVVKGRKPYTHRRAVKEFMERLSAEVRNSKDERLVDLRFRVTSDLKIHSAYTKKRLSFSHINNDRITLHLTEVQDLIRGWMGDDTSLHQFASRERAEMIAAHRLWFEAKISVSAESFFDQNLKIKTGDDAAWEAKDVLDDRMLSDIQNVVDKVVIRMDGVGVLNKGWRGSEEDMAELEAFEQGCKKEGRPGHW</sequence>
<dbReference type="STRING" id="1043004.A0A074XN76"/>
<feature type="region of interest" description="Disordered" evidence="1">
    <location>
        <begin position="72"/>
        <end position="91"/>
    </location>
</feature>
<evidence type="ECO:0000313" key="3">
    <source>
        <dbReference type="Proteomes" id="UP000027730"/>
    </source>
</evidence>
<feature type="compositionally biased region" description="Basic and acidic residues" evidence="1">
    <location>
        <begin position="562"/>
        <end position="577"/>
    </location>
</feature>
<feature type="region of interest" description="Disordered" evidence="1">
    <location>
        <begin position="531"/>
        <end position="597"/>
    </location>
</feature>
<organism evidence="2 3">
    <name type="scientific">Aureobasidium namibiae CBS 147.97</name>
    <dbReference type="NCBI Taxonomy" id="1043004"/>
    <lineage>
        <taxon>Eukaryota</taxon>
        <taxon>Fungi</taxon>
        <taxon>Dikarya</taxon>
        <taxon>Ascomycota</taxon>
        <taxon>Pezizomycotina</taxon>
        <taxon>Dothideomycetes</taxon>
        <taxon>Dothideomycetidae</taxon>
        <taxon>Dothideales</taxon>
        <taxon>Saccotheciaceae</taxon>
        <taxon>Aureobasidium</taxon>
    </lineage>
</organism>
<protein>
    <submittedName>
        <fullName evidence="2">Uncharacterized protein</fullName>
    </submittedName>
</protein>
<feature type="compositionally biased region" description="Polar residues" evidence="1">
    <location>
        <begin position="394"/>
        <end position="403"/>
    </location>
</feature>
<feature type="compositionally biased region" description="Pro residues" evidence="1">
    <location>
        <begin position="585"/>
        <end position="597"/>
    </location>
</feature>
<dbReference type="AlphaFoldDB" id="A0A074XN76"/>
<feature type="region of interest" description="Disordered" evidence="1">
    <location>
        <begin position="388"/>
        <end position="415"/>
    </location>
</feature>
<feature type="compositionally biased region" description="Polar residues" evidence="1">
    <location>
        <begin position="496"/>
        <end position="510"/>
    </location>
</feature>
<feature type="compositionally biased region" description="Basic residues" evidence="1">
    <location>
        <begin position="531"/>
        <end position="545"/>
    </location>
</feature>
<dbReference type="EMBL" id="KL584704">
    <property type="protein sequence ID" value="KEQ76026.1"/>
    <property type="molecule type" value="Genomic_DNA"/>
</dbReference>
<keyword evidence="3" id="KW-1185">Reference proteome</keyword>
<evidence type="ECO:0000313" key="2">
    <source>
        <dbReference type="EMBL" id="KEQ76026.1"/>
    </source>
</evidence>
<dbReference type="RefSeq" id="XP_013430490.1">
    <property type="nucleotide sequence ID" value="XM_013575036.1"/>
</dbReference>
<dbReference type="GeneID" id="25416409"/>